<dbReference type="STRING" id="1082931.KKY_748"/>
<dbReference type="Proteomes" id="UP000008850">
    <property type="component" value="Chromosome"/>
</dbReference>
<sequence>MSKYRAFVDSHPLHNPLDIGLMVLFVCGTVIGILLAGGGA</sequence>
<evidence type="ECO:0000313" key="3">
    <source>
        <dbReference type="Proteomes" id="UP000008850"/>
    </source>
</evidence>
<organism evidence="2 3">
    <name type="scientific">Pelagibacterium halotolerans (strain DSM 22347 / JCM 15775 / CGMCC 1.7692 / B2)</name>
    <dbReference type="NCBI Taxonomy" id="1082931"/>
    <lineage>
        <taxon>Bacteria</taxon>
        <taxon>Pseudomonadati</taxon>
        <taxon>Pseudomonadota</taxon>
        <taxon>Alphaproteobacteria</taxon>
        <taxon>Hyphomicrobiales</taxon>
        <taxon>Devosiaceae</taxon>
        <taxon>Pelagibacterium</taxon>
    </lineage>
</organism>
<keyword evidence="1" id="KW-0812">Transmembrane</keyword>
<keyword evidence="3" id="KW-1185">Reference proteome</keyword>
<keyword evidence="1" id="KW-0472">Membrane</keyword>
<dbReference type="HOGENOM" id="CLU_3293879_0_0_5"/>
<accession>G4RDZ3</accession>
<gene>
    <name evidence="2" type="ordered locus">KKY_748</name>
</gene>
<dbReference type="EMBL" id="CP003075">
    <property type="protein sequence ID" value="AEQ50787.1"/>
    <property type="molecule type" value="Genomic_DNA"/>
</dbReference>
<protein>
    <submittedName>
        <fullName evidence="2">Uncharacterized protein</fullName>
    </submittedName>
</protein>
<evidence type="ECO:0000256" key="1">
    <source>
        <dbReference type="SAM" id="Phobius"/>
    </source>
</evidence>
<feature type="transmembrane region" description="Helical" evidence="1">
    <location>
        <begin position="20"/>
        <end position="38"/>
    </location>
</feature>
<evidence type="ECO:0000313" key="2">
    <source>
        <dbReference type="EMBL" id="AEQ50787.1"/>
    </source>
</evidence>
<dbReference type="KEGG" id="phl:KKY_748"/>
<proteinExistence type="predicted"/>
<reference evidence="2 3" key="1">
    <citation type="journal article" date="2012" name="J. Bacteriol.">
        <title>Complete genome sequence of Pelagibacterium halotolerans B2T.</title>
        <authorList>
            <person name="Huo Y.Y."/>
            <person name="Cheng H."/>
            <person name="Han X.F."/>
            <person name="Jiang X.W."/>
            <person name="Sun C."/>
            <person name="Zhang X.Q."/>
            <person name="Zhu X.F."/>
            <person name="Liu Y.F."/>
            <person name="Li P.F."/>
            <person name="Ni P.X."/>
            <person name="Wu M."/>
        </authorList>
    </citation>
    <scope>NUCLEOTIDE SEQUENCE [LARGE SCALE GENOMIC DNA]</scope>
    <source>
        <strain evidence="3">DSM 22347 / JCM 15775 / CGMCC 1.7692 / B2</strain>
    </source>
</reference>
<keyword evidence="1" id="KW-1133">Transmembrane helix</keyword>
<name>G4RDZ3_PELHB</name>
<dbReference type="AlphaFoldDB" id="G4RDZ3"/>
<dbReference type="RefSeq" id="WP_014129936.1">
    <property type="nucleotide sequence ID" value="NC_016078.1"/>
</dbReference>